<accession>A0A6J5NTG8</accession>
<protein>
    <submittedName>
        <fullName evidence="1">Uncharacterized protein</fullName>
    </submittedName>
</protein>
<dbReference type="EMBL" id="LR796699">
    <property type="protein sequence ID" value="CAB4160946.1"/>
    <property type="molecule type" value="Genomic_DNA"/>
</dbReference>
<reference evidence="1" key="1">
    <citation type="submission" date="2020-04" db="EMBL/GenBank/DDBJ databases">
        <authorList>
            <person name="Chiriac C."/>
            <person name="Salcher M."/>
            <person name="Ghai R."/>
            <person name="Kavagutti S V."/>
        </authorList>
    </citation>
    <scope>NUCLEOTIDE SEQUENCE</scope>
</reference>
<proteinExistence type="predicted"/>
<organism evidence="1">
    <name type="scientific">uncultured Caudovirales phage</name>
    <dbReference type="NCBI Taxonomy" id="2100421"/>
    <lineage>
        <taxon>Viruses</taxon>
        <taxon>Duplodnaviria</taxon>
        <taxon>Heunggongvirae</taxon>
        <taxon>Uroviricota</taxon>
        <taxon>Caudoviricetes</taxon>
        <taxon>Peduoviridae</taxon>
        <taxon>Maltschvirus</taxon>
        <taxon>Maltschvirus maltsch</taxon>
    </lineage>
</organism>
<sequence length="70" mass="7925">MIEAEMTMRDYFAAKVLPSLYLDYVNEQRLEGDRINLGSPHDPGVSAECLARECYAIADAMLAARNWKDD</sequence>
<evidence type="ECO:0000313" key="1">
    <source>
        <dbReference type="EMBL" id="CAB4160946.1"/>
    </source>
</evidence>
<gene>
    <name evidence="1" type="ORF">UFOVP766_21</name>
</gene>
<name>A0A6J5NTG8_9CAUD</name>